<dbReference type="EMBL" id="JN867585">
    <property type="protein sequence ID" value="AEX99048.1"/>
    <property type="molecule type" value="Genomic_DNA"/>
</dbReference>
<keyword evidence="2" id="KW-0150">Chloroplast</keyword>
<dbReference type="EMBL" id="JN654343">
    <property type="protein sequence ID" value="AEQ37156.1"/>
    <property type="molecule type" value="Genomic_DNA"/>
</dbReference>
<accession>H9A9B9</accession>
<protein>
    <submittedName>
        <fullName evidence="2">Ribosomal protein L23</fullName>
    </submittedName>
</protein>
<keyword evidence="2" id="KW-0689">Ribosomal protein</keyword>
<evidence type="ECO:0000313" key="3">
    <source>
        <dbReference type="EMBL" id="AJE71434.1"/>
    </source>
</evidence>
<dbReference type="EMBL" id="JN867578">
    <property type="protein sequence ID" value="AEX98463.1"/>
    <property type="molecule type" value="Genomic_DNA"/>
</dbReference>
<evidence type="ECO:0000313" key="2">
    <source>
        <dbReference type="EMBL" id="AEX99048.1"/>
    </source>
</evidence>
<evidence type="ECO:0000313" key="1">
    <source>
        <dbReference type="EMBL" id="AEQ37156.1"/>
    </source>
</evidence>
<sequence>MGHPIRYKRMIITLQTVYSIPLPPKE</sequence>
<proteinExistence type="predicted"/>
<name>H9A9B9_GINBI</name>
<dbReference type="EMBL" id="KP099648">
    <property type="protein sequence ID" value="AJE71434.1"/>
    <property type="molecule type" value="Genomic_DNA"/>
</dbReference>
<geneLocation type="plastid" evidence="2"/>
<dbReference type="EMBL" id="JN867583">
    <property type="protein sequence ID" value="AEX98880.1"/>
    <property type="molecule type" value="Genomic_DNA"/>
</dbReference>
<dbReference type="AlphaFoldDB" id="H9A9B9"/>
<organism evidence="2">
    <name type="scientific">Ginkgo biloba</name>
    <name type="common">Ginkgo</name>
    <name type="synonym">Maidenhair tree</name>
    <dbReference type="NCBI Taxonomy" id="3311"/>
    <lineage>
        <taxon>Eukaryota</taxon>
        <taxon>Viridiplantae</taxon>
        <taxon>Streptophyta</taxon>
        <taxon>Embryophyta</taxon>
        <taxon>Tracheophyta</taxon>
        <taxon>Spermatophyta</taxon>
        <taxon>Ginkgoidae</taxon>
        <taxon>Ginkgoales</taxon>
        <taxon>Ginkgoaceae</taxon>
        <taxon>Ginkgo</taxon>
    </lineage>
</organism>
<reference evidence="2" key="2">
    <citation type="submission" date="2011-09" db="EMBL/GenBank/DDBJ databases">
        <title>High-throughput multiplex sequencing reveals the prospect of chloroplast genomes as a plant super-barcode.</title>
        <authorList>
            <person name="Li X."/>
            <person name="Li Q."/>
            <person name="Lin X."/>
            <person name="Hu Z."/>
            <person name="Chen S."/>
        </authorList>
    </citation>
    <scope>NUCLEOTIDE SEQUENCE</scope>
</reference>
<keyword evidence="2" id="KW-0687">Ribonucleoprotein</keyword>
<dbReference type="GeneID" id="11935050"/>
<reference evidence="3" key="4">
    <citation type="journal article" date="2016" name="New Phytol.">
        <title>Evolutionary dynamics of the plastid inverted repeat: the effects of expansion, contraction, and loss on substitution rates.</title>
        <authorList>
            <person name="Zhu A."/>
            <person name="Guo W."/>
            <person name="Gupta S."/>
            <person name="Fan W."/>
            <person name="Mower J.P."/>
        </authorList>
    </citation>
    <scope>NUCLEOTIDE SEQUENCE</scope>
</reference>
<reference evidence="3" key="3">
    <citation type="journal article" date="2016" name="Mol. Biol. Evol.">
        <title>Ginkgo and Welwitschia Mitogenomes Reveal Extreme Contrasts in Gymnosperm Mitochondrial Evolution.</title>
        <authorList>
            <person name="Guo W."/>
            <person name="Grewe F."/>
            <person name="Fan W."/>
            <person name="Young G.J."/>
            <person name="Knoop V."/>
            <person name="Palmer J.D."/>
            <person name="Mower J.P."/>
        </authorList>
    </citation>
    <scope>NUCLEOTIDE SEQUENCE</scope>
</reference>
<dbReference type="GO" id="GO:0005840">
    <property type="term" value="C:ribosome"/>
    <property type="evidence" value="ECO:0007669"/>
    <property type="project" value="UniProtKB-KW"/>
</dbReference>
<gene>
    <name evidence="2" type="primary">rpl23</name>
    <name evidence="2" type="ORF">GinbiCp066</name>
</gene>
<dbReference type="RefSeq" id="YP_005352750.1">
    <property type="nucleotide sequence ID" value="NC_016986.1"/>
</dbReference>
<reference evidence="1" key="1">
    <citation type="submission" date="2011-09" db="EMBL/GenBank/DDBJ databases">
        <title>High-throughput multiplex sequencing reveals the feasibility of chloroplast genomes as a plant super-barcode.</title>
        <authorList>
            <person name="Li X.W."/>
            <person name="Li Q."/>
            <person name="Lin X.H."/>
            <person name="Hu Z.G."/>
            <person name="Chen S.L."/>
        </authorList>
    </citation>
    <scope>NUCLEOTIDE SEQUENCE</scope>
    <source>
        <strain evidence="1">WC044</strain>
    </source>
</reference>
<keyword evidence="2" id="KW-0934">Plastid</keyword>